<dbReference type="GO" id="GO:0006508">
    <property type="term" value="P:proteolysis"/>
    <property type="evidence" value="ECO:0007669"/>
    <property type="project" value="InterPro"/>
</dbReference>
<dbReference type="CDD" id="cd00063">
    <property type="entry name" value="FN3"/>
    <property type="match status" value="1"/>
</dbReference>
<evidence type="ECO:0000313" key="4">
    <source>
        <dbReference type="Proteomes" id="UP000184474"/>
    </source>
</evidence>
<dbReference type="InterPro" id="IPR013783">
    <property type="entry name" value="Ig-like_fold"/>
</dbReference>
<evidence type="ECO:0000256" key="1">
    <source>
        <dbReference type="SAM" id="SignalP"/>
    </source>
</evidence>
<evidence type="ECO:0000259" key="2">
    <source>
        <dbReference type="PROSITE" id="PS50215"/>
    </source>
</evidence>
<feature type="signal peptide" evidence="1">
    <location>
        <begin position="1"/>
        <end position="22"/>
    </location>
</feature>
<name>A0A1M6KJ92_REIAG</name>
<accession>A0A1M6KJ92</accession>
<keyword evidence="1" id="KW-0732">Signal</keyword>
<dbReference type="PROSITE" id="PS50215">
    <property type="entry name" value="ADAM_MEPRO"/>
    <property type="match status" value="1"/>
</dbReference>
<dbReference type="Proteomes" id="UP000184474">
    <property type="component" value="Unassembled WGS sequence"/>
</dbReference>
<organism evidence="3 4">
    <name type="scientific">Reichenbachiella agariperforans</name>
    <dbReference type="NCBI Taxonomy" id="156994"/>
    <lineage>
        <taxon>Bacteria</taxon>
        <taxon>Pseudomonadati</taxon>
        <taxon>Bacteroidota</taxon>
        <taxon>Cytophagia</taxon>
        <taxon>Cytophagales</taxon>
        <taxon>Reichenbachiellaceae</taxon>
        <taxon>Reichenbachiella</taxon>
    </lineage>
</organism>
<dbReference type="Gene3D" id="3.40.390.10">
    <property type="entry name" value="Collagenase (Catalytic Domain)"/>
    <property type="match status" value="1"/>
</dbReference>
<dbReference type="AlphaFoldDB" id="A0A1M6KJ92"/>
<dbReference type="STRING" id="156994.SAMN04488028_101600"/>
<dbReference type="InterPro" id="IPR024079">
    <property type="entry name" value="MetalloPept_cat_dom_sf"/>
</dbReference>
<dbReference type="EMBL" id="FRAA01000001">
    <property type="protein sequence ID" value="SHJ59042.1"/>
    <property type="molecule type" value="Genomic_DNA"/>
</dbReference>
<dbReference type="SUPFAM" id="SSF49265">
    <property type="entry name" value="Fibronectin type III"/>
    <property type="match status" value="1"/>
</dbReference>
<dbReference type="InterPro" id="IPR003961">
    <property type="entry name" value="FN3_dom"/>
</dbReference>
<proteinExistence type="predicted"/>
<dbReference type="InterPro" id="IPR001590">
    <property type="entry name" value="Peptidase_M12B"/>
</dbReference>
<dbReference type="Pfam" id="PF18962">
    <property type="entry name" value="Por_Secre_tail"/>
    <property type="match status" value="1"/>
</dbReference>
<gene>
    <name evidence="3" type="ORF">SAMN04488028_101600</name>
</gene>
<sequence length="872" mass="96349">MKYETIKYFLFFTCLIPQILSAQNTSVWNQSSGNTKLESKWAGIQIHRSELNKSVLDPFLRQASRKGESQISFLDPHGKEMVFTVQSSNLMSKGLQGKYPEIKTFKGVSSKGERVRFTITSAGMTGIVFTQEGTVVIEPESFESTSYVSYYKNEYLNANHYSDFIVEELENSSLENSPSSRVLSNDVFKKVAIGKQMKKYRIAIAAESGYTSLYGGKVKTIEAIVTTLDFITAIFEKELAVTFELIADNDQLVYSAGSDPYKDIPKVTQQLRVFNQEHLDEVIGFDNYDLGFLFTSTGKGLGAQASAGHVCRQFKAAAMADFSSFTKNLGVSYASLYVGHEIGHLFEALHSWSGRCSGTSSVAEASSFTIRDAYELGSGSTIMSYAGFCGDADIVPLSETGDYFHAISSTQILRYINEEIASCATQVETGNTPPTVQIPEGGFVIPINTPFALEANGEDTDDNTLTYCWEQFDQTLKQEYLKDHDFGPLLTREELEENPNATPEFIDAILALQDEQLASAFEGDGPLFRSFPPSLESLRYFPQIEEVLAGDLSSNVEVLPFKTRDLNFVVTVRDNLGGVTNELISFSSTDVAGPFEVTSAFTEPSYAGFSNVKLEWDVANTNNAPVNCQNVSILYSIDGGENFDVTLVQSTANDGSEIIRLPNLATSKARIMVKAVDNVFFNVNDTNFSVEPSEVAVPEASTALVGTRLSTAKVELTWEDNSDFEDGFIIERSHGDDSFEEIAKTTIDVNRYVDETINAGNSYAYRVAAYNIEGTSAYSNTIQLDANILSIPNTDQLAMLYPNPAHDELNLSPSLIYQAEQIRVVDLNGKTMLHYQVVSPIEKIDVSSLKQGMYLVVISTQDGESFRKFYKK</sequence>
<dbReference type="InterPro" id="IPR026444">
    <property type="entry name" value="Secre_tail"/>
</dbReference>
<feature type="chain" id="PRO_5011979940" evidence="1">
    <location>
        <begin position="23"/>
        <end position="872"/>
    </location>
</feature>
<dbReference type="InterPro" id="IPR036116">
    <property type="entry name" value="FN3_sf"/>
</dbReference>
<dbReference type="Pfam" id="PF13583">
    <property type="entry name" value="Reprolysin_4"/>
    <property type="match status" value="1"/>
</dbReference>
<dbReference type="NCBIfam" id="TIGR04183">
    <property type="entry name" value="Por_Secre_tail"/>
    <property type="match status" value="1"/>
</dbReference>
<dbReference type="SUPFAM" id="SSF55486">
    <property type="entry name" value="Metalloproteases ('zincins'), catalytic domain"/>
    <property type="match status" value="1"/>
</dbReference>
<evidence type="ECO:0000313" key="3">
    <source>
        <dbReference type="EMBL" id="SHJ59042.1"/>
    </source>
</evidence>
<dbReference type="Gene3D" id="2.60.40.10">
    <property type="entry name" value="Immunoglobulins"/>
    <property type="match status" value="1"/>
</dbReference>
<protein>
    <submittedName>
        <fullName evidence="3">Por secretion system C-terminal sorting domain-containing protein</fullName>
    </submittedName>
</protein>
<feature type="domain" description="Peptidase M12B" evidence="2">
    <location>
        <begin position="198"/>
        <end position="428"/>
    </location>
</feature>
<reference evidence="4" key="1">
    <citation type="submission" date="2016-11" db="EMBL/GenBank/DDBJ databases">
        <authorList>
            <person name="Varghese N."/>
            <person name="Submissions S."/>
        </authorList>
    </citation>
    <scope>NUCLEOTIDE SEQUENCE [LARGE SCALE GENOMIC DNA]</scope>
    <source>
        <strain evidence="4">DSM 26134</strain>
    </source>
</reference>
<dbReference type="GO" id="GO:0004222">
    <property type="term" value="F:metalloendopeptidase activity"/>
    <property type="evidence" value="ECO:0007669"/>
    <property type="project" value="InterPro"/>
</dbReference>
<keyword evidence="4" id="KW-1185">Reference proteome</keyword>